<name>A0ABR4WH12_9GAMM</name>
<dbReference type="Pfam" id="PF05930">
    <property type="entry name" value="Phage_AlpA"/>
    <property type="match status" value="1"/>
</dbReference>
<dbReference type="EMBL" id="ARXU01000001">
    <property type="protein sequence ID" value="KGD62815.1"/>
    <property type="molecule type" value="Genomic_DNA"/>
</dbReference>
<gene>
    <name evidence="1" type="ORF">T9A_00135</name>
</gene>
<protein>
    <recommendedName>
        <fullName evidence="3">Phage transcriptional regulator AlpA</fullName>
    </recommendedName>
</protein>
<sequence>MQTQEHTRQQAFYRPKSACAYLDIGRTKLYELMEYDANFPRPVRLGARCIGWTRSQLDQWLEAKVEEAAR</sequence>
<dbReference type="InterPro" id="IPR010260">
    <property type="entry name" value="AlpA"/>
</dbReference>
<reference evidence="1 2" key="1">
    <citation type="submission" date="2012-09" db="EMBL/GenBank/DDBJ databases">
        <title>Genome Sequence of alkane-degrading Bacterium Alcanivorax jadensis T9.</title>
        <authorList>
            <person name="Lai Q."/>
            <person name="Shao Z."/>
        </authorList>
    </citation>
    <scope>NUCLEOTIDE SEQUENCE [LARGE SCALE GENOMIC DNA]</scope>
    <source>
        <strain evidence="1 2">T9</strain>
    </source>
</reference>
<organism evidence="1 2">
    <name type="scientific">Alcanivorax jadensis T9</name>
    <dbReference type="NCBI Taxonomy" id="1177181"/>
    <lineage>
        <taxon>Bacteria</taxon>
        <taxon>Pseudomonadati</taxon>
        <taxon>Pseudomonadota</taxon>
        <taxon>Gammaproteobacteria</taxon>
        <taxon>Oceanospirillales</taxon>
        <taxon>Alcanivoracaceae</taxon>
        <taxon>Alcanivorax</taxon>
    </lineage>
</organism>
<keyword evidence="2" id="KW-1185">Reference proteome</keyword>
<evidence type="ECO:0000313" key="1">
    <source>
        <dbReference type="EMBL" id="KGD62815.1"/>
    </source>
</evidence>
<accession>A0ABR4WH12</accession>
<proteinExistence type="predicted"/>
<evidence type="ECO:0008006" key="3">
    <source>
        <dbReference type="Google" id="ProtNLM"/>
    </source>
</evidence>
<dbReference type="Proteomes" id="UP000029443">
    <property type="component" value="Unassembled WGS sequence"/>
</dbReference>
<dbReference type="RefSeq" id="WP_035244254.1">
    <property type="nucleotide sequence ID" value="NZ_ARXU01000001.1"/>
</dbReference>
<dbReference type="Gene3D" id="1.10.238.160">
    <property type="match status" value="1"/>
</dbReference>
<evidence type="ECO:0000313" key="2">
    <source>
        <dbReference type="Proteomes" id="UP000029443"/>
    </source>
</evidence>
<comment type="caution">
    <text evidence="1">The sequence shown here is derived from an EMBL/GenBank/DDBJ whole genome shotgun (WGS) entry which is preliminary data.</text>
</comment>